<dbReference type="InterPro" id="IPR011335">
    <property type="entry name" value="Restrct_endonuc-II-like"/>
</dbReference>
<evidence type="ECO:0000313" key="3">
    <source>
        <dbReference type="EMBL" id="CAI6377186.1"/>
    </source>
</evidence>
<comment type="caution">
    <text evidence="3">The sequence shown here is derived from an EMBL/GenBank/DDBJ whole genome shotgun (WGS) entry which is preliminary data.</text>
</comment>
<dbReference type="CDD" id="cd22343">
    <property type="entry name" value="PDDEXK_lambda_exonuclease-like"/>
    <property type="match status" value="1"/>
</dbReference>
<dbReference type="InterPro" id="IPR049012">
    <property type="entry name" value="Mutator_transp_dom"/>
</dbReference>
<protein>
    <recommendedName>
        <fullName evidence="5">YqaJ viral recombinase domain-containing protein</fullName>
    </recommendedName>
</protein>
<proteinExistence type="predicted"/>
<dbReference type="InterPro" id="IPR051703">
    <property type="entry name" value="NF-kappa-B_Signaling_Reg"/>
</dbReference>
<evidence type="ECO:0000259" key="1">
    <source>
        <dbReference type="Pfam" id="PF09588"/>
    </source>
</evidence>
<feature type="domain" description="Mutator-like transposase" evidence="2">
    <location>
        <begin position="1"/>
        <end position="137"/>
    </location>
</feature>
<dbReference type="AlphaFoldDB" id="A0AAV0YDB5"/>
<evidence type="ECO:0000313" key="4">
    <source>
        <dbReference type="Proteomes" id="UP001160148"/>
    </source>
</evidence>
<dbReference type="Proteomes" id="UP001160148">
    <property type="component" value="Unassembled WGS sequence"/>
</dbReference>
<dbReference type="PANTHER" id="PTHR46609">
    <property type="entry name" value="EXONUCLEASE, PHAGE-TYPE/RECB, C-TERMINAL DOMAIN-CONTAINING PROTEIN"/>
    <property type="match status" value="1"/>
</dbReference>
<dbReference type="InterPro" id="IPR019080">
    <property type="entry name" value="YqaJ_viral_recombinase"/>
</dbReference>
<dbReference type="GO" id="GO:0006281">
    <property type="term" value="P:DNA repair"/>
    <property type="evidence" value="ECO:0007669"/>
    <property type="project" value="UniProtKB-ARBA"/>
</dbReference>
<sequence>MEADGVVEGFMKSVEMQNLKFNKLIGDGDSSVPKRLLEVLPYGPNVLIEKIECRDHLLRNYSQKIAAIAKKTCYPINLRKFIIQNAMRFRTGIVKAIRFQKNENKPLCQQISDLGKDIYNSPYHVLGQHTKCASYFCQGNTVLEQNLVVQAENSGMMLEIINAINRLVANSSSLITDVDNNVCEQFNSVINKYIGGKRINMSQRNAYNARVEAAVIAFNSKEYLRTIHKNIMKKSPGMFGKTFLKNAKRQKLNNQRRRALFIRKKYSNKQLKTSGPDENYGLAEELPPESSYEDLTNMKINFINEIKNMDREQLEKNTRDQAKSQLWYTERRKRLTASKFGKICKMRQNTSCKNTVHELLYGQTNHKIKAIEYGRVMESVAKLKFEELFNLKIKSVGLCIDVEVPYLAASPDGFIENDFIIEIKCPFSAKDNTSLEDAMNNGKIKYCIIDKNTKTIELKKNCDYYYQVQGQLHITGRTNCYFFIFTENWNHTINIKYDSEFWSTKMVKQLSLFYTECLLPELVMPQYGKRLLISDIREPDHIKNKIIKA</sequence>
<dbReference type="Gene3D" id="3.90.320.10">
    <property type="match status" value="1"/>
</dbReference>
<dbReference type="SUPFAM" id="SSF52980">
    <property type="entry name" value="Restriction endonuclease-like"/>
    <property type="match status" value="1"/>
</dbReference>
<dbReference type="EMBL" id="CARXXK010001664">
    <property type="protein sequence ID" value="CAI6377186.1"/>
    <property type="molecule type" value="Genomic_DNA"/>
</dbReference>
<evidence type="ECO:0000259" key="2">
    <source>
        <dbReference type="Pfam" id="PF20700"/>
    </source>
</evidence>
<dbReference type="Pfam" id="PF20700">
    <property type="entry name" value="Mutator"/>
    <property type="match status" value="1"/>
</dbReference>
<feature type="domain" description="YqaJ viral recombinase" evidence="1">
    <location>
        <begin position="327"/>
        <end position="477"/>
    </location>
</feature>
<dbReference type="Pfam" id="PF09588">
    <property type="entry name" value="YqaJ"/>
    <property type="match status" value="1"/>
</dbReference>
<accession>A0AAV0YDB5</accession>
<name>A0AAV0YDB5_9HEMI</name>
<evidence type="ECO:0008006" key="5">
    <source>
        <dbReference type="Google" id="ProtNLM"/>
    </source>
</evidence>
<reference evidence="3 4" key="1">
    <citation type="submission" date="2023-01" db="EMBL/GenBank/DDBJ databases">
        <authorList>
            <person name="Whitehead M."/>
        </authorList>
    </citation>
    <scope>NUCLEOTIDE SEQUENCE [LARGE SCALE GENOMIC DNA]</scope>
</reference>
<organism evidence="3 4">
    <name type="scientific">Macrosiphum euphorbiae</name>
    <name type="common">potato aphid</name>
    <dbReference type="NCBI Taxonomy" id="13131"/>
    <lineage>
        <taxon>Eukaryota</taxon>
        <taxon>Metazoa</taxon>
        <taxon>Ecdysozoa</taxon>
        <taxon>Arthropoda</taxon>
        <taxon>Hexapoda</taxon>
        <taxon>Insecta</taxon>
        <taxon>Pterygota</taxon>
        <taxon>Neoptera</taxon>
        <taxon>Paraneoptera</taxon>
        <taxon>Hemiptera</taxon>
        <taxon>Sternorrhyncha</taxon>
        <taxon>Aphidomorpha</taxon>
        <taxon>Aphidoidea</taxon>
        <taxon>Aphididae</taxon>
        <taxon>Macrosiphini</taxon>
        <taxon>Macrosiphum</taxon>
    </lineage>
</organism>
<dbReference type="InterPro" id="IPR011604">
    <property type="entry name" value="PDDEXK-like_dom_sf"/>
</dbReference>
<dbReference type="PANTHER" id="PTHR46609:SF8">
    <property type="entry name" value="YQAJ VIRAL RECOMBINASE DOMAIN-CONTAINING PROTEIN"/>
    <property type="match status" value="1"/>
</dbReference>
<keyword evidence="4" id="KW-1185">Reference proteome</keyword>
<gene>
    <name evidence="3" type="ORF">MEUPH1_LOCUS30481</name>
</gene>